<dbReference type="AlphaFoldDB" id="A0A197K6T0"/>
<dbReference type="EMBL" id="KV442025">
    <property type="protein sequence ID" value="OAQ32416.1"/>
    <property type="molecule type" value="Genomic_DNA"/>
</dbReference>
<sequence>MSVPSTNNFDEEDDDEESSFTITRTTAGTENDDNNKNEEEQRATPSAPVTRRSKKQGPKLKLPPAADFEEHVMPYSRKPTQHKQQSHHIFNSANLYHLILFSLSSSRTQHLRILP</sequence>
<evidence type="ECO:0000256" key="1">
    <source>
        <dbReference type="SAM" id="MobiDB-lite"/>
    </source>
</evidence>
<evidence type="ECO:0000313" key="2">
    <source>
        <dbReference type="EMBL" id="OAQ32416.1"/>
    </source>
</evidence>
<feature type="compositionally biased region" description="Acidic residues" evidence="1">
    <location>
        <begin position="9"/>
        <end position="18"/>
    </location>
</feature>
<keyword evidence="3" id="KW-1185">Reference proteome</keyword>
<dbReference type="Proteomes" id="UP000078512">
    <property type="component" value="Unassembled WGS sequence"/>
</dbReference>
<proteinExistence type="predicted"/>
<reference evidence="2 3" key="1">
    <citation type="submission" date="2016-05" db="EMBL/GenBank/DDBJ databases">
        <title>Genome sequencing reveals origins of a unique bacterial endosymbiosis in the earliest lineages of terrestrial Fungi.</title>
        <authorList>
            <consortium name="DOE Joint Genome Institute"/>
            <person name="Uehling J."/>
            <person name="Gryganskyi A."/>
            <person name="Hameed K."/>
            <person name="Tschaplinski T."/>
            <person name="Misztal P."/>
            <person name="Wu S."/>
            <person name="Desiro A."/>
            <person name="Vande Pol N."/>
            <person name="Du Z.-Y."/>
            <person name="Zienkiewicz A."/>
            <person name="Zienkiewicz K."/>
            <person name="Morin E."/>
            <person name="Tisserant E."/>
            <person name="Splivallo R."/>
            <person name="Hainaut M."/>
            <person name="Henrissat B."/>
            <person name="Ohm R."/>
            <person name="Kuo A."/>
            <person name="Yan J."/>
            <person name="Lipzen A."/>
            <person name="Nolan M."/>
            <person name="Labutti K."/>
            <person name="Barry K."/>
            <person name="Goldstein A."/>
            <person name="Labbe J."/>
            <person name="Schadt C."/>
            <person name="Tuskan G."/>
            <person name="Grigoriev I."/>
            <person name="Martin F."/>
            <person name="Vilgalys R."/>
            <person name="Bonito G."/>
        </authorList>
    </citation>
    <scope>NUCLEOTIDE SEQUENCE [LARGE SCALE GENOMIC DNA]</scope>
    <source>
        <strain evidence="2 3">AG-77</strain>
    </source>
</reference>
<accession>A0A197K6T0</accession>
<feature type="compositionally biased region" description="Basic and acidic residues" evidence="1">
    <location>
        <begin position="33"/>
        <end position="42"/>
    </location>
</feature>
<gene>
    <name evidence="2" type="ORF">K457DRAFT_135329</name>
</gene>
<evidence type="ECO:0000313" key="3">
    <source>
        <dbReference type="Proteomes" id="UP000078512"/>
    </source>
</evidence>
<name>A0A197K6T0_9FUNG</name>
<protein>
    <submittedName>
        <fullName evidence="2">Uncharacterized protein</fullName>
    </submittedName>
</protein>
<feature type="compositionally biased region" description="Polar residues" evidence="1">
    <location>
        <begin position="19"/>
        <end position="29"/>
    </location>
</feature>
<feature type="region of interest" description="Disordered" evidence="1">
    <location>
        <begin position="1"/>
        <end position="67"/>
    </location>
</feature>
<organism evidence="2 3">
    <name type="scientific">Linnemannia elongata AG-77</name>
    <dbReference type="NCBI Taxonomy" id="1314771"/>
    <lineage>
        <taxon>Eukaryota</taxon>
        <taxon>Fungi</taxon>
        <taxon>Fungi incertae sedis</taxon>
        <taxon>Mucoromycota</taxon>
        <taxon>Mortierellomycotina</taxon>
        <taxon>Mortierellomycetes</taxon>
        <taxon>Mortierellales</taxon>
        <taxon>Mortierellaceae</taxon>
        <taxon>Linnemannia</taxon>
    </lineage>
</organism>